<accession>A0ABZ0S8J5</accession>
<organism evidence="1 2">
    <name type="scientific">Thiorhodovibrio winogradskyi</name>
    <dbReference type="NCBI Taxonomy" id="77007"/>
    <lineage>
        <taxon>Bacteria</taxon>
        <taxon>Pseudomonadati</taxon>
        <taxon>Pseudomonadota</taxon>
        <taxon>Gammaproteobacteria</taxon>
        <taxon>Chromatiales</taxon>
        <taxon>Chromatiaceae</taxon>
        <taxon>Thiorhodovibrio</taxon>
    </lineage>
</organism>
<dbReference type="EMBL" id="CP121472">
    <property type="protein sequence ID" value="WPL17378.1"/>
    <property type="molecule type" value="Genomic_DNA"/>
</dbReference>
<evidence type="ECO:0000313" key="2">
    <source>
        <dbReference type="Proteomes" id="UP001432180"/>
    </source>
</evidence>
<gene>
    <name evidence="1" type="ORF">Thiowin_02385</name>
</gene>
<keyword evidence="2" id="KW-1185">Reference proteome</keyword>
<evidence type="ECO:0000313" key="1">
    <source>
        <dbReference type="EMBL" id="WPL17378.1"/>
    </source>
</evidence>
<reference evidence="1 2" key="1">
    <citation type="journal article" date="2023" name="Microorganisms">
        <title>Thiorhodovibrio frisius and Trv. litoralis spp. nov., Two Novel Members from a Clade of Fastidious Purple Sulfur Bacteria That Exhibit Unique Red-Shifted Light-Harvesting Capabilities.</title>
        <authorList>
            <person name="Methner A."/>
            <person name="Kuzyk S.B."/>
            <person name="Petersen J."/>
            <person name="Bauer S."/>
            <person name="Brinkmann H."/>
            <person name="Sichau K."/>
            <person name="Wanner G."/>
            <person name="Wolf J."/>
            <person name="Neumann-Schaal M."/>
            <person name="Henke P."/>
            <person name="Tank M."/>
            <person name="Sproer C."/>
            <person name="Bunk B."/>
            <person name="Overmann J."/>
        </authorList>
    </citation>
    <scope>NUCLEOTIDE SEQUENCE [LARGE SCALE GENOMIC DNA]</scope>
    <source>
        <strain evidence="1 2">DSM 6702</strain>
    </source>
</reference>
<protein>
    <submittedName>
        <fullName evidence="1">Uncharacterized protein</fullName>
    </submittedName>
</protein>
<sequence>MGFRVFYLINRSGECVSSVSAVAMSPKQICEQMVGRLHSPDDYLGILDAEDRVLQILPEPEQSRYYIEVPLDAAKASYGRYVDRDELLQLILHLPERLDERSIPGLKYKPW</sequence>
<dbReference type="Proteomes" id="UP001432180">
    <property type="component" value="Chromosome"/>
</dbReference>
<proteinExistence type="predicted"/>
<name>A0ABZ0S8J5_9GAMM</name>